<accession>A0A2W5S3L7</accession>
<dbReference type="AlphaFoldDB" id="A0A2W5S3L7"/>
<evidence type="ECO:0000313" key="2">
    <source>
        <dbReference type="EMBL" id="PZQ95602.1"/>
    </source>
</evidence>
<evidence type="ECO:0008006" key="4">
    <source>
        <dbReference type="Google" id="ProtNLM"/>
    </source>
</evidence>
<reference evidence="2 3" key="1">
    <citation type="submission" date="2017-08" db="EMBL/GenBank/DDBJ databases">
        <title>Infants hospitalized years apart are colonized by the same room-sourced microbial strains.</title>
        <authorList>
            <person name="Brooks B."/>
            <person name="Olm M.R."/>
            <person name="Firek B.A."/>
            <person name="Baker R."/>
            <person name="Thomas B.C."/>
            <person name="Morowitz M.J."/>
            <person name="Banfield J.F."/>
        </authorList>
    </citation>
    <scope>NUCLEOTIDE SEQUENCE [LARGE SCALE GENOMIC DNA]</scope>
    <source>
        <strain evidence="2">S2_003_000_R2_11</strain>
    </source>
</reference>
<feature type="compositionally biased region" description="Polar residues" evidence="1">
    <location>
        <begin position="226"/>
        <end position="235"/>
    </location>
</feature>
<gene>
    <name evidence="2" type="ORF">DI533_18295</name>
</gene>
<dbReference type="EMBL" id="QFQS01000006">
    <property type="protein sequence ID" value="PZQ95602.1"/>
    <property type="molecule type" value="Genomic_DNA"/>
</dbReference>
<evidence type="ECO:0000313" key="3">
    <source>
        <dbReference type="Proteomes" id="UP000248975"/>
    </source>
</evidence>
<feature type="region of interest" description="Disordered" evidence="1">
    <location>
        <begin position="215"/>
        <end position="235"/>
    </location>
</feature>
<proteinExistence type="predicted"/>
<name>A0A2W5S3L7_CERSP</name>
<evidence type="ECO:0000256" key="1">
    <source>
        <dbReference type="SAM" id="MobiDB-lite"/>
    </source>
</evidence>
<dbReference type="Proteomes" id="UP000248975">
    <property type="component" value="Unassembled WGS sequence"/>
</dbReference>
<sequence>MLCGLAVGLLATVAPAQSLRDRLTEGASKVGGVVKKTAQHVDQTVDSTINLAKNDPSPDITRAKLDTMAADTLLRLFAENPAAEVLYGQSAGYAVFDTRRATLIGVVAGFGKGVAVSNGTGQRTYMNMGTGGVGFAFGIGGFESQVVILFETDEIFDRFVHDGFDATAQAGSRMGDDEAHETLRFVDGRSFFALDRRGWRVNASAAGTKYWAAPDLNAPDPASLSPEGQVSEGNP</sequence>
<organism evidence="2 3">
    <name type="scientific">Cereibacter sphaeroides</name>
    <name type="common">Rhodobacter sphaeroides</name>
    <dbReference type="NCBI Taxonomy" id="1063"/>
    <lineage>
        <taxon>Bacteria</taxon>
        <taxon>Pseudomonadati</taxon>
        <taxon>Pseudomonadota</taxon>
        <taxon>Alphaproteobacteria</taxon>
        <taxon>Rhodobacterales</taxon>
        <taxon>Paracoccaceae</taxon>
        <taxon>Cereibacter</taxon>
    </lineage>
</organism>
<comment type="caution">
    <text evidence="2">The sequence shown here is derived from an EMBL/GenBank/DDBJ whole genome shotgun (WGS) entry which is preliminary data.</text>
</comment>
<protein>
    <recommendedName>
        <fullName evidence="4">Ysc84 actin-binding domain-containing protein</fullName>
    </recommendedName>
</protein>